<accession>A0A166AB73</accession>
<dbReference type="InterPro" id="IPR004521">
    <property type="entry name" value="Uncharacterised_CHP00451"/>
</dbReference>
<dbReference type="InterPro" id="IPR015266">
    <property type="entry name" value="DUF1947"/>
</dbReference>
<gene>
    <name evidence="2" type="ORF">MBCUR_12600</name>
</gene>
<keyword evidence="3" id="KW-1185">Reference proteome</keyword>
<protein>
    <submittedName>
        <fullName evidence="2">H/ACA RNA-protein complex component Cbf5p</fullName>
    </submittedName>
</protein>
<dbReference type="PROSITE" id="PS50890">
    <property type="entry name" value="PUA"/>
    <property type="match status" value="1"/>
</dbReference>
<dbReference type="InterPro" id="IPR015947">
    <property type="entry name" value="PUA-like_sf"/>
</dbReference>
<dbReference type="InterPro" id="IPR036974">
    <property type="entry name" value="PUA_sf"/>
</dbReference>
<evidence type="ECO:0000259" key="1">
    <source>
        <dbReference type="SMART" id="SM00359"/>
    </source>
</evidence>
<dbReference type="InterPro" id="IPR016437">
    <property type="entry name" value="MCT-1/Tma20"/>
</dbReference>
<dbReference type="Pfam" id="PF01472">
    <property type="entry name" value="PUA"/>
    <property type="match status" value="1"/>
</dbReference>
<dbReference type="RefSeq" id="WP_067091690.1">
    <property type="nucleotide sequence ID" value="NZ_LWMV01000179.1"/>
</dbReference>
<dbReference type="Proteomes" id="UP000077245">
    <property type="component" value="Unassembled WGS sequence"/>
</dbReference>
<dbReference type="InterPro" id="IPR022430">
    <property type="entry name" value="CHP03684"/>
</dbReference>
<dbReference type="GO" id="GO:0003723">
    <property type="term" value="F:RNA binding"/>
    <property type="evidence" value="ECO:0007669"/>
    <property type="project" value="InterPro"/>
</dbReference>
<dbReference type="EMBL" id="LWMV01000179">
    <property type="protein sequence ID" value="KZX11812.1"/>
    <property type="molecule type" value="Genomic_DNA"/>
</dbReference>
<dbReference type="NCBIfam" id="NF011153">
    <property type="entry name" value="PRK14560.1-4"/>
    <property type="match status" value="1"/>
</dbReference>
<dbReference type="Gene3D" id="2.30.130.10">
    <property type="entry name" value="PUA domain"/>
    <property type="match status" value="1"/>
</dbReference>
<dbReference type="PANTHER" id="PTHR22798:SF0">
    <property type="entry name" value="MALIGNANT T-CELL-AMPLIFIED SEQUENCE 1"/>
    <property type="match status" value="1"/>
</dbReference>
<dbReference type="PATRIC" id="fig|49547.3.peg.1355"/>
<evidence type="ECO:0000313" key="3">
    <source>
        <dbReference type="Proteomes" id="UP000077245"/>
    </source>
</evidence>
<sequence length="158" mass="17591">MKVRKRYFLKKKKVKELKKDLGEYASPILDNGKIEMLESDPIPFILVNGKPSIIIVDGKPYPTLKSVIANQFDIKKVVVDMGAVKFMANGADVMSPGIVDSSDDVNKEDIVLIVDEKYEKPLAIGVALISGDEMVKNDKGKAIKTIHYIGDEIWDLKI</sequence>
<proteinExistence type="predicted"/>
<feature type="domain" description="PUA" evidence="1">
    <location>
        <begin position="75"/>
        <end position="150"/>
    </location>
</feature>
<dbReference type="Gene3D" id="3.10.450.120">
    <property type="entry name" value="Pre-PUA domain, domain 1"/>
    <property type="match status" value="1"/>
</dbReference>
<dbReference type="NCBIfam" id="TIGR03684">
    <property type="entry name" value="arCOG00985"/>
    <property type="match status" value="1"/>
</dbReference>
<dbReference type="AlphaFoldDB" id="A0A166AB73"/>
<dbReference type="SMART" id="SM00359">
    <property type="entry name" value="PUA"/>
    <property type="match status" value="1"/>
</dbReference>
<reference evidence="2 3" key="1">
    <citation type="submission" date="2016-04" db="EMBL/GenBank/DDBJ databases">
        <title>Genome sequence of Methanobrevibacter curvatus DSM 11111.</title>
        <authorList>
            <person name="Poehlein A."/>
            <person name="Seedorf H."/>
            <person name="Daniel R."/>
        </authorList>
    </citation>
    <scope>NUCLEOTIDE SEQUENCE [LARGE SCALE GENOMIC DNA]</scope>
    <source>
        <strain evidence="2 3">DSM 11111</strain>
    </source>
</reference>
<name>A0A166AB73_9EURY</name>
<dbReference type="STRING" id="49547.MBCUR_12600"/>
<dbReference type="InterPro" id="IPR002478">
    <property type="entry name" value="PUA"/>
</dbReference>
<dbReference type="OrthoDB" id="27972at2157"/>
<dbReference type="CDD" id="cd21154">
    <property type="entry name" value="PUA_MJ1432-like"/>
    <property type="match status" value="1"/>
</dbReference>
<dbReference type="Pfam" id="PF09183">
    <property type="entry name" value="DUF1947"/>
    <property type="match status" value="1"/>
</dbReference>
<dbReference type="NCBIfam" id="TIGR00451">
    <property type="entry name" value="unchar_dom_2"/>
    <property type="match status" value="1"/>
</dbReference>
<comment type="caution">
    <text evidence="2">The sequence shown here is derived from an EMBL/GenBank/DDBJ whole genome shotgun (WGS) entry which is preliminary data.</text>
</comment>
<dbReference type="GO" id="GO:0001731">
    <property type="term" value="P:formation of translation preinitiation complex"/>
    <property type="evidence" value="ECO:0007669"/>
    <property type="project" value="TreeGrafter"/>
</dbReference>
<dbReference type="PIRSF" id="PIRSF005067">
    <property type="entry name" value="Tma_RNA-bind_prd"/>
    <property type="match status" value="1"/>
</dbReference>
<dbReference type="SUPFAM" id="SSF88697">
    <property type="entry name" value="PUA domain-like"/>
    <property type="match status" value="1"/>
</dbReference>
<organism evidence="2 3">
    <name type="scientific">Methanobrevibacter curvatus</name>
    <dbReference type="NCBI Taxonomy" id="49547"/>
    <lineage>
        <taxon>Archaea</taxon>
        <taxon>Methanobacteriati</taxon>
        <taxon>Methanobacteriota</taxon>
        <taxon>Methanomada group</taxon>
        <taxon>Methanobacteria</taxon>
        <taxon>Methanobacteriales</taxon>
        <taxon>Methanobacteriaceae</taxon>
        <taxon>Methanobrevibacter</taxon>
    </lineage>
</organism>
<evidence type="ECO:0000313" key="2">
    <source>
        <dbReference type="EMBL" id="KZX11812.1"/>
    </source>
</evidence>
<dbReference type="PANTHER" id="PTHR22798">
    <property type="entry name" value="MCT-1 PROTEIN"/>
    <property type="match status" value="1"/>
</dbReference>